<evidence type="ECO:0000256" key="4">
    <source>
        <dbReference type="ARBA" id="ARBA00022737"/>
    </source>
</evidence>
<evidence type="ECO:0000256" key="2">
    <source>
        <dbReference type="ARBA" id="ARBA00022448"/>
    </source>
</evidence>
<proteinExistence type="predicted"/>
<comment type="caution">
    <text evidence="6">The sequence shown here is derived from an EMBL/GenBank/DDBJ whole genome shotgun (WGS) entry which is preliminary data.</text>
</comment>
<keyword evidence="2" id="KW-0813">Transport</keyword>
<keyword evidence="5" id="KW-0653">Protein transport</keyword>
<dbReference type="Gene3D" id="1.25.10.10">
    <property type="entry name" value="Leucine-rich Repeat Variant"/>
    <property type="match status" value="1"/>
</dbReference>
<keyword evidence="4" id="KW-0677">Repeat</keyword>
<dbReference type="InterPro" id="IPR016024">
    <property type="entry name" value="ARM-type_fold"/>
</dbReference>
<evidence type="ECO:0000256" key="1">
    <source>
        <dbReference type="ARBA" id="ARBA00004496"/>
    </source>
</evidence>
<reference evidence="6 7" key="1">
    <citation type="submission" date="2020-06" db="EMBL/GenBank/DDBJ databases">
        <title>Transcriptomic and genomic resources for Thalictrum thalictroides and T. hernandezii: Facilitating candidate gene discovery in an emerging model plant lineage.</title>
        <authorList>
            <person name="Arias T."/>
            <person name="Riano-Pachon D.M."/>
            <person name="Di Stilio V.S."/>
        </authorList>
    </citation>
    <scope>NUCLEOTIDE SEQUENCE [LARGE SCALE GENOMIC DNA]</scope>
    <source>
        <strain evidence="7">cv. WT478/WT964</strain>
        <tissue evidence="6">Leaves</tissue>
    </source>
</reference>
<name>A0A7J6XD37_THATH</name>
<evidence type="ECO:0000313" key="6">
    <source>
        <dbReference type="EMBL" id="KAF5206775.1"/>
    </source>
</evidence>
<protein>
    <submittedName>
        <fullName evidence="6">Importin subunit beta-1</fullName>
    </submittedName>
</protein>
<keyword evidence="7" id="KW-1185">Reference proteome</keyword>
<comment type="subcellular location">
    <subcellularLocation>
        <location evidence="1">Cytoplasm</location>
    </subcellularLocation>
</comment>
<dbReference type="InterPro" id="IPR011989">
    <property type="entry name" value="ARM-like"/>
</dbReference>
<gene>
    <name evidence="6" type="ORF">FRX31_003638</name>
</gene>
<keyword evidence="3" id="KW-0963">Cytoplasm</keyword>
<dbReference type="Proteomes" id="UP000554482">
    <property type="component" value="Unassembled WGS sequence"/>
</dbReference>
<dbReference type="EMBL" id="JABWDY010002280">
    <property type="protein sequence ID" value="KAF5206775.1"/>
    <property type="molecule type" value="Genomic_DNA"/>
</dbReference>
<evidence type="ECO:0000256" key="5">
    <source>
        <dbReference type="ARBA" id="ARBA00022927"/>
    </source>
</evidence>
<feature type="non-terminal residue" evidence="6">
    <location>
        <position position="1"/>
    </location>
</feature>
<sequence length="160" mass="18309">KQTFFLVSKLVSISSTYYNKLAPCIEHIFNITAKAVREDEEPVTLQAIEFWSSICDEEIDILEEYGGDSDIRCFYFVKQAISVVVPMLLETLLKQEEDQDQDEGDWNLASILLVARTVGDDIILFHLTPYFQNIVEALLTVTHREDAGESHAFALLFMRL</sequence>
<dbReference type="InterPro" id="IPR040122">
    <property type="entry name" value="Importin_beta"/>
</dbReference>
<dbReference type="OrthoDB" id="10263328at2759"/>
<dbReference type="SUPFAM" id="SSF48371">
    <property type="entry name" value="ARM repeat"/>
    <property type="match status" value="1"/>
</dbReference>
<accession>A0A7J6XD37</accession>
<evidence type="ECO:0000256" key="3">
    <source>
        <dbReference type="ARBA" id="ARBA00022490"/>
    </source>
</evidence>
<dbReference type="GO" id="GO:0006606">
    <property type="term" value="P:protein import into nucleus"/>
    <property type="evidence" value="ECO:0007669"/>
    <property type="project" value="InterPro"/>
</dbReference>
<organism evidence="6 7">
    <name type="scientific">Thalictrum thalictroides</name>
    <name type="common">Rue-anemone</name>
    <name type="synonym">Anemone thalictroides</name>
    <dbReference type="NCBI Taxonomy" id="46969"/>
    <lineage>
        <taxon>Eukaryota</taxon>
        <taxon>Viridiplantae</taxon>
        <taxon>Streptophyta</taxon>
        <taxon>Embryophyta</taxon>
        <taxon>Tracheophyta</taxon>
        <taxon>Spermatophyta</taxon>
        <taxon>Magnoliopsida</taxon>
        <taxon>Ranunculales</taxon>
        <taxon>Ranunculaceae</taxon>
        <taxon>Thalictroideae</taxon>
        <taxon>Thalictrum</taxon>
    </lineage>
</organism>
<dbReference type="GO" id="GO:0005737">
    <property type="term" value="C:cytoplasm"/>
    <property type="evidence" value="ECO:0007669"/>
    <property type="project" value="UniProtKB-SubCell"/>
</dbReference>
<dbReference type="PANTHER" id="PTHR10527">
    <property type="entry name" value="IMPORTIN BETA"/>
    <property type="match status" value="1"/>
</dbReference>
<dbReference type="AlphaFoldDB" id="A0A7J6XD37"/>
<evidence type="ECO:0000313" key="7">
    <source>
        <dbReference type="Proteomes" id="UP000554482"/>
    </source>
</evidence>